<dbReference type="InterPro" id="IPR009057">
    <property type="entry name" value="Homeodomain-like_sf"/>
</dbReference>
<reference evidence="8" key="1">
    <citation type="journal article" date="2020" name="mSystems">
        <title>Genome- and Community-Level Interaction Insights into Carbon Utilization and Element Cycling Functions of Hydrothermarchaeota in Hydrothermal Sediment.</title>
        <authorList>
            <person name="Zhou Z."/>
            <person name="Liu Y."/>
            <person name="Xu W."/>
            <person name="Pan J."/>
            <person name="Luo Z.H."/>
            <person name="Li M."/>
        </authorList>
    </citation>
    <scope>NUCLEOTIDE SEQUENCE [LARGE SCALE GENOMIC DNA]</scope>
    <source>
        <strain evidence="8">SpSt-966</strain>
    </source>
</reference>
<evidence type="ECO:0000256" key="5">
    <source>
        <dbReference type="PROSITE-ProRule" id="PRU00169"/>
    </source>
</evidence>
<keyword evidence="2" id="KW-0067">ATP-binding</keyword>
<name>A0A7V3RDQ6_9BACT</name>
<evidence type="ECO:0000256" key="1">
    <source>
        <dbReference type="ARBA" id="ARBA00022741"/>
    </source>
</evidence>
<dbReference type="InterPro" id="IPR025662">
    <property type="entry name" value="Sigma_54_int_dom_ATP-bd_1"/>
</dbReference>
<dbReference type="InterPro" id="IPR001789">
    <property type="entry name" value="Sig_transdc_resp-reg_receiver"/>
</dbReference>
<dbReference type="Pfam" id="PF25601">
    <property type="entry name" value="AAA_lid_14"/>
    <property type="match status" value="1"/>
</dbReference>
<comment type="caution">
    <text evidence="8">The sequence shown here is derived from an EMBL/GenBank/DDBJ whole genome shotgun (WGS) entry which is preliminary data.</text>
</comment>
<dbReference type="InterPro" id="IPR027417">
    <property type="entry name" value="P-loop_NTPase"/>
</dbReference>
<dbReference type="SUPFAM" id="SSF46689">
    <property type="entry name" value="Homeodomain-like"/>
    <property type="match status" value="1"/>
</dbReference>
<dbReference type="InterPro" id="IPR002197">
    <property type="entry name" value="HTH_Fis"/>
</dbReference>
<dbReference type="InterPro" id="IPR011006">
    <property type="entry name" value="CheY-like_superfamily"/>
</dbReference>
<dbReference type="Gene3D" id="1.10.10.60">
    <property type="entry name" value="Homeodomain-like"/>
    <property type="match status" value="1"/>
</dbReference>
<keyword evidence="5" id="KW-0597">Phosphoprotein</keyword>
<evidence type="ECO:0000256" key="4">
    <source>
        <dbReference type="ARBA" id="ARBA00023163"/>
    </source>
</evidence>
<dbReference type="CDD" id="cd00009">
    <property type="entry name" value="AAA"/>
    <property type="match status" value="1"/>
</dbReference>
<dbReference type="FunFam" id="3.40.50.300:FF:000006">
    <property type="entry name" value="DNA-binding transcriptional regulator NtrC"/>
    <property type="match status" value="1"/>
</dbReference>
<dbReference type="InterPro" id="IPR002078">
    <property type="entry name" value="Sigma_54_int"/>
</dbReference>
<feature type="domain" description="Response regulatory" evidence="7">
    <location>
        <begin position="3"/>
        <end position="114"/>
    </location>
</feature>
<dbReference type="InterPro" id="IPR003593">
    <property type="entry name" value="AAA+_ATPase"/>
</dbReference>
<dbReference type="PROSITE" id="PS50045">
    <property type="entry name" value="SIGMA54_INTERACT_4"/>
    <property type="match status" value="1"/>
</dbReference>
<dbReference type="PRINTS" id="PR01590">
    <property type="entry name" value="HTHFIS"/>
</dbReference>
<dbReference type="InterPro" id="IPR025944">
    <property type="entry name" value="Sigma_54_int_dom_CS"/>
</dbReference>
<dbReference type="GO" id="GO:0043565">
    <property type="term" value="F:sequence-specific DNA binding"/>
    <property type="evidence" value="ECO:0007669"/>
    <property type="project" value="InterPro"/>
</dbReference>
<feature type="modified residue" description="4-aspartylphosphate" evidence="5">
    <location>
        <position position="52"/>
    </location>
</feature>
<organism evidence="8">
    <name type="scientific">Mesoaciditoga lauensis</name>
    <dbReference type="NCBI Taxonomy" id="1495039"/>
    <lineage>
        <taxon>Bacteria</taxon>
        <taxon>Thermotogati</taxon>
        <taxon>Thermotogota</taxon>
        <taxon>Thermotogae</taxon>
        <taxon>Mesoaciditogales</taxon>
        <taxon>Mesoaciditogaceae</taxon>
        <taxon>Mesoaciditoga</taxon>
    </lineage>
</organism>
<dbReference type="SMART" id="SM00448">
    <property type="entry name" value="REC"/>
    <property type="match status" value="1"/>
</dbReference>
<dbReference type="InterPro" id="IPR058031">
    <property type="entry name" value="AAA_lid_NorR"/>
</dbReference>
<dbReference type="PROSITE" id="PS00688">
    <property type="entry name" value="SIGMA54_INTERACT_3"/>
    <property type="match status" value="1"/>
</dbReference>
<dbReference type="PANTHER" id="PTHR32071">
    <property type="entry name" value="TRANSCRIPTIONAL REGULATORY PROTEIN"/>
    <property type="match status" value="1"/>
</dbReference>
<dbReference type="GO" id="GO:0006355">
    <property type="term" value="P:regulation of DNA-templated transcription"/>
    <property type="evidence" value="ECO:0007669"/>
    <property type="project" value="InterPro"/>
</dbReference>
<accession>A0A7V3RDQ6</accession>
<dbReference type="EMBL" id="DTPE01000053">
    <property type="protein sequence ID" value="HGE74726.1"/>
    <property type="molecule type" value="Genomic_DNA"/>
</dbReference>
<keyword evidence="3" id="KW-0805">Transcription regulation</keyword>
<dbReference type="GO" id="GO:0000160">
    <property type="term" value="P:phosphorelay signal transduction system"/>
    <property type="evidence" value="ECO:0007669"/>
    <property type="project" value="InterPro"/>
</dbReference>
<dbReference type="GO" id="GO:0005524">
    <property type="term" value="F:ATP binding"/>
    <property type="evidence" value="ECO:0007669"/>
    <property type="project" value="UniProtKB-KW"/>
</dbReference>
<dbReference type="PROSITE" id="PS00675">
    <property type="entry name" value="SIGMA54_INTERACT_1"/>
    <property type="match status" value="1"/>
</dbReference>
<protein>
    <submittedName>
        <fullName evidence="8">Sigma-54-dependent Fis family transcriptional regulator</fullName>
    </submittedName>
</protein>
<feature type="domain" description="Sigma-54 factor interaction" evidence="6">
    <location>
        <begin position="132"/>
        <end position="361"/>
    </location>
</feature>
<dbReference type="SUPFAM" id="SSF52540">
    <property type="entry name" value="P-loop containing nucleoside triphosphate hydrolases"/>
    <property type="match status" value="1"/>
</dbReference>
<dbReference type="Gene3D" id="3.40.50.2300">
    <property type="match status" value="1"/>
</dbReference>
<dbReference type="SUPFAM" id="SSF52172">
    <property type="entry name" value="CheY-like"/>
    <property type="match status" value="1"/>
</dbReference>
<dbReference type="Gene3D" id="1.10.8.60">
    <property type="match status" value="1"/>
</dbReference>
<evidence type="ECO:0000259" key="6">
    <source>
        <dbReference type="PROSITE" id="PS50045"/>
    </source>
</evidence>
<keyword evidence="1" id="KW-0547">Nucleotide-binding</keyword>
<dbReference type="AlphaFoldDB" id="A0A7V3RDQ6"/>
<keyword evidence="4" id="KW-0804">Transcription</keyword>
<dbReference type="Gene3D" id="3.40.50.300">
    <property type="entry name" value="P-loop containing nucleotide triphosphate hydrolases"/>
    <property type="match status" value="1"/>
</dbReference>
<dbReference type="SMART" id="SM00382">
    <property type="entry name" value="AAA"/>
    <property type="match status" value="1"/>
</dbReference>
<dbReference type="Pfam" id="PF00072">
    <property type="entry name" value="Response_reg"/>
    <property type="match status" value="1"/>
</dbReference>
<evidence type="ECO:0000256" key="2">
    <source>
        <dbReference type="ARBA" id="ARBA00022840"/>
    </source>
</evidence>
<sequence>MAEILVVEDDSSLNKLICKSLELDGHKIKSVKTKADGIKESESEDFDLVILDLMLPDGNGMEMIETLVKRSAVIVISAHADINIAVKAVQLGAFNFIPKPFELANLTIEVNRSLESRALKLENISLKLPTKIMGESAPIRKLRDMIGMVASRDITVLISGESGTGKELVARSIWELSSRSNGPFIAVNCGAIPQDLFESELFGYEKGAFTGATASKPGKFELADNGVIFLDEIGELPKNVQVKLLRILENSEVERLGGVNSHHVNVRIISATNRSLEDEVKNENFRSDLYYRINVVKIEIPPLRERVEDIPILIDYFSRVYSKQMEIEYKPFSQKAMDFLKEYPFPGNIRELQNIVRSAMVFAKGKEIDLDDLSDQLKNIEKNYIRIQIGESLEVSEKKIIEATLNHFGGNKTQAAKMLGIGLSTLHNKLNQWREDDVGNDQST</sequence>
<dbReference type="PROSITE" id="PS50110">
    <property type="entry name" value="RESPONSE_REGULATORY"/>
    <property type="match status" value="1"/>
</dbReference>
<evidence type="ECO:0000256" key="3">
    <source>
        <dbReference type="ARBA" id="ARBA00023015"/>
    </source>
</evidence>
<gene>
    <name evidence="8" type="ORF">ENX73_01190</name>
</gene>
<proteinExistence type="predicted"/>
<evidence type="ECO:0000259" key="7">
    <source>
        <dbReference type="PROSITE" id="PS50110"/>
    </source>
</evidence>
<dbReference type="Pfam" id="PF00158">
    <property type="entry name" value="Sigma54_activat"/>
    <property type="match status" value="1"/>
</dbReference>
<dbReference type="Pfam" id="PF02954">
    <property type="entry name" value="HTH_8"/>
    <property type="match status" value="1"/>
</dbReference>
<evidence type="ECO:0000313" key="8">
    <source>
        <dbReference type="EMBL" id="HGE74726.1"/>
    </source>
</evidence>